<name>A0ABY5PH07_9ACTN</name>
<evidence type="ECO:0000313" key="2">
    <source>
        <dbReference type="EMBL" id="UUY03911.1"/>
    </source>
</evidence>
<proteinExistence type="predicted"/>
<accession>A0ABY5PH07</accession>
<feature type="domain" description="GAF" evidence="1">
    <location>
        <begin position="103"/>
        <end position="217"/>
    </location>
</feature>
<dbReference type="InterPro" id="IPR003018">
    <property type="entry name" value="GAF"/>
</dbReference>
<evidence type="ECO:0000259" key="1">
    <source>
        <dbReference type="Pfam" id="PF01590"/>
    </source>
</evidence>
<sequence>MQQNPWVALDATTDRRRLARALARARDAALGGGDAPGPQRVRDVIVESWARSGEAGVAPAGELAPRLLSTEAAGERWRSHPLAGGMPMLRALLADVHDDAKQVVLVCDADGTILWIDGEPAVLDEAQSINLAVGTGWAEGRAGTNAMGTALAVDHPVQVFSAEHYAQAVEEWTCSAAPVHDPETGEPVGVVDLSGELATAHPHSLALVSAAAQMLEAGLAHEAAQRNERLRERYGGAVGAGGGQAGALVAPSGRVLLSAEPVWGRLARLDLPEGGGEVTLPGGPARVERVDDGDAYLLWRTGVHATTTTTAPATARLSVRALGCDRAQLDLGGPVIELTPRRSEILLLLLLEPAGMSAERLAIELYGDFGKPVSVRAELSRLRRLLGDRLEANPYRLRGAASSDVETVERLMADGSLAEALERYTGPLLPASEVPAIVEVRERLDYELREAVLRSGDPSLLHAWLATPSGRDDIVATRALVELLDPADERRAGALSRLRRLSQPPGDRRRARRRA</sequence>
<organism evidence="2 3">
    <name type="scientific">Svornostia abyssi</name>
    <dbReference type="NCBI Taxonomy" id="2898438"/>
    <lineage>
        <taxon>Bacteria</taxon>
        <taxon>Bacillati</taxon>
        <taxon>Actinomycetota</taxon>
        <taxon>Thermoleophilia</taxon>
        <taxon>Solirubrobacterales</taxon>
        <taxon>Baekduiaceae</taxon>
        <taxon>Svornostia</taxon>
    </lineage>
</organism>
<protein>
    <recommendedName>
        <fullName evidence="1">GAF domain-containing protein</fullName>
    </recommendedName>
</protein>
<gene>
    <name evidence="2" type="ORF">LRS13_25225</name>
</gene>
<dbReference type="InterPro" id="IPR029016">
    <property type="entry name" value="GAF-like_dom_sf"/>
</dbReference>
<reference evidence="3" key="1">
    <citation type="submission" date="2021-11" db="EMBL/GenBank/DDBJ databases">
        <title>Cultivation dependent microbiological survey of springs from the worlds oldest radium mine currently devoted to the extraction of radon-saturated water.</title>
        <authorList>
            <person name="Kapinusova G."/>
            <person name="Smrhova T."/>
            <person name="Strejcek M."/>
            <person name="Suman J."/>
            <person name="Jani K."/>
            <person name="Pajer P."/>
            <person name="Uhlik O."/>
        </authorList>
    </citation>
    <scope>NUCLEOTIDE SEQUENCE [LARGE SCALE GENOMIC DNA]</scope>
    <source>
        <strain evidence="3">J379</strain>
    </source>
</reference>
<keyword evidence="3" id="KW-1185">Reference proteome</keyword>
<dbReference type="EMBL" id="CP088295">
    <property type="protein sequence ID" value="UUY03911.1"/>
    <property type="molecule type" value="Genomic_DNA"/>
</dbReference>
<dbReference type="Pfam" id="PF01590">
    <property type="entry name" value="GAF"/>
    <property type="match status" value="1"/>
</dbReference>
<evidence type="ECO:0000313" key="3">
    <source>
        <dbReference type="Proteomes" id="UP001058860"/>
    </source>
</evidence>
<dbReference type="Proteomes" id="UP001058860">
    <property type="component" value="Chromosome"/>
</dbReference>
<dbReference type="RefSeq" id="WP_353864411.1">
    <property type="nucleotide sequence ID" value="NZ_CP088295.1"/>
</dbReference>
<dbReference type="Gene3D" id="3.30.450.40">
    <property type="match status" value="1"/>
</dbReference>